<dbReference type="GO" id="GO:0008270">
    <property type="term" value="F:zinc ion binding"/>
    <property type="evidence" value="ECO:0007669"/>
    <property type="project" value="UniProtKB-KW"/>
</dbReference>
<evidence type="ECO:0000256" key="2">
    <source>
        <dbReference type="ARBA" id="ARBA00022771"/>
    </source>
</evidence>
<evidence type="ECO:0000256" key="4">
    <source>
        <dbReference type="SAM" id="Coils"/>
    </source>
</evidence>
<sequence length="518" mass="58145">MSTKDYHKLPKFIQVISNQCKDHKKKFELYCSTHACQCCVECVTDTHQKCQEMQQLSDILKQVKSSASVQLFEKDLKEVKENFEEIIKYLNSRMETSNIQKQIAAAQIRSMRKSIDDLLNKLEQEMLDDLESKQSKLKSKMNTLLQQLNTQATQISQMQSEFSQMTQYATELQTYIGLREIEKTTSQAAQYIEDLKSGGKLDENNLEVTVTSALQSILNDIKSFGDININTSPSSLQVKAGRKDQAQYLAPTIPSIEQIKPSNLRRLTIPEDRKSSNINACIILPDDQNLILYSRFNKSHLLLFSNDGMFIKEVVAFKGYSFNTCLVRANTVAVTLELENKTALVDVEKNEIIKTIKLSHFCKGLASDGQMFVISSSEKSTVVNLRNKSHTILEGVRANCVALFQGNIYGSLHKAKQVNCYTSTGEPLWTFQNQDIVSPRELALDNNGFVYIASSGNNSIVVISPDGKTCKTILSEADGINQPHAIDINRETGMMIVSSQVKNGSNGKLYGTAYVYKI</sequence>
<keyword evidence="4" id="KW-0175">Coiled coil</keyword>
<evidence type="ECO:0000313" key="6">
    <source>
        <dbReference type="Proteomes" id="UP000596742"/>
    </source>
</evidence>
<dbReference type="AlphaFoldDB" id="A0A8B6CC68"/>
<reference evidence="5" key="1">
    <citation type="submission" date="2018-11" db="EMBL/GenBank/DDBJ databases">
        <authorList>
            <person name="Alioto T."/>
            <person name="Alioto T."/>
        </authorList>
    </citation>
    <scope>NUCLEOTIDE SEQUENCE</scope>
</reference>
<dbReference type="PANTHER" id="PTHR25465:SF41">
    <property type="entry name" value="E3 UBIQUITIN-PROTEIN LIGASE RNF135"/>
    <property type="match status" value="1"/>
</dbReference>
<comment type="caution">
    <text evidence="5">The sequence shown here is derived from an EMBL/GenBank/DDBJ whole genome shotgun (WGS) entry which is preliminary data.</text>
</comment>
<evidence type="ECO:0000313" key="5">
    <source>
        <dbReference type="EMBL" id="VDI03041.1"/>
    </source>
</evidence>
<evidence type="ECO:0000256" key="1">
    <source>
        <dbReference type="ARBA" id="ARBA00022723"/>
    </source>
</evidence>
<dbReference type="SUPFAM" id="SSF101898">
    <property type="entry name" value="NHL repeat"/>
    <property type="match status" value="1"/>
</dbReference>
<proteinExistence type="predicted"/>
<dbReference type="EMBL" id="UYJE01001560">
    <property type="protein sequence ID" value="VDI03041.1"/>
    <property type="molecule type" value="Genomic_DNA"/>
</dbReference>
<dbReference type="Gene3D" id="2.120.10.30">
    <property type="entry name" value="TolB, C-terminal domain"/>
    <property type="match status" value="1"/>
</dbReference>
<dbReference type="InterPro" id="IPR051051">
    <property type="entry name" value="E3_ubiq-ligase_TRIM/RNF"/>
</dbReference>
<dbReference type="SUPFAM" id="SSF57845">
    <property type="entry name" value="B-box zinc-binding domain"/>
    <property type="match status" value="1"/>
</dbReference>
<keyword evidence="3" id="KW-0862">Zinc</keyword>
<dbReference type="OrthoDB" id="6218145at2759"/>
<evidence type="ECO:0008006" key="7">
    <source>
        <dbReference type="Google" id="ProtNLM"/>
    </source>
</evidence>
<dbReference type="CDD" id="cd19776">
    <property type="entry name" value="Bbox2_TRIM25_C-IV"/>
    <property type="match status" value="1"/>
</dbReference>
<keyword evidence="1" id="KW-0479">Metal-binding</keyword>
<evidence type="ECO:0000256" key="3">
    <source>
        <dbReference type="ARBA" id="ARBA00022833"/>
    </source>
</evidence>
<dbReference type="PANTHER" id="PTHR25465">
    <property type="entry name" value="B-BOX DOMAIN CONTAINING"/>
    <property type="match status" value="1"/>
</dbReference>
<dbReference type="InterPro" id="IPR011042">
    <property type="entry name" value="6-blade_b-propeller_TolB-like"/>
</dbReference>
<name>A0A8B6CC68_MYTGA</name>
<keyword evidence="6" id="KW-1185">Reference proteome</keyword>
<organism evidence="5 6">
    <name type="scientific">Mytilus galloprovincialis</name>
    <name type="common">Mediterranean mussel</name>
    <dbReference type="NCBI Taxonomy" id="29158"/>
    <lineage>
        <taxon>Eukaryota</taxon>
        <taxon>Metazoa</taxon>
        <taxon>Spiralia</taxon>
        <taxon>Lophotrochozoa</taxon>
        <taxon>Mollusca</taxon>
        <taxon>Bivalvia</taxon>
        <taxon>Autobranchia</taxon>
        <taxon>Pteriomorphia</taxon>
        <taxon>Mytilida</taxon>
        <taxon>Mytiloidea</taxon>
        <taxon>Mytilidae</taxon>
        <taxon>Mytilinae</taxon>
        <taxon>Mytilus</taxon>
    </lineage>
</organism>
<protein>
    <recommendedName>
        <fullName evidence="7">B box-type domain-containing protein</fullName>
    </recommendedName>
</protein>
<feature type="coiled-coil region" evidence="4">
    <location>
        <begin position="105"/>
        <end position="147"/>
    </location>
</feature>
<keyword evidence="2" id="KW-0863">Zinc-finger</keyword>
<accession>A0A8B6CC68</accession>
<dbReference type="Proteomes" id="UP000596742">
    <property type="component" value="Unassembled WGS sequence"/>
</dbReference>
<gene>
    <name evidence="5" type="ORF">MGAL_10B041832</name>
</gene>